<evidence type="ECO:0000256" key="1">
    <source>
        <dbReference type="SAM" id="MobiDB-lite"/>
    </source>
</evidence>
<accession>A0ABR3G7L7</accession>
<comment type="caution">
    <text evidence="2">The sequence shown here is derived from an EMBL/GenBank/DDBJ whole genome shotgun (WGS) entry which is preliminary data.</text>
</comment>
<proteinExistence type="predicted"/>
<dbReference type="InterPro" id="IPR036047">
    <property type="entry name" value="F-box-like_dom_sf"/>
</dbReference>
<evidence type="ECO:0000313" key="3">
    <source>
        <dbReference type="Proteomes" id="UP001447188"/>
    </source>
</evidence>
<evidence type="ECO:0000313" key="2">
    <source>
        <dbReference type="EMBL" id="KAL0631765.1"/>
    </source>
</evidence>
<keyword evidence="3" id="KW-1185">Reference proteome</keyword>
<feature type="region of interest" description="Disordered" evidence="1">
    <location>
        <begin position="58"/>
        <end position="86"/>
    </location>
</feature>
<dbReference type="EMBL" id="JBBBZM010000214">
    <property type="protein sequence ID" value="KAL0631765.1"/>
    <property type="molecule type" value="Genomic_DNA"/>
</dbReference>
<evidence type="ECO:0008006" key="4">
    <source>
        <dbReference type="Google" id="ProtNLM"/>
    </source>
</evidence>
<gene>
    <name evidence="2" type="ORF">Q9L58_009373</name>
</gene>
<dbReference type="Proteomes" id="UP001447188">
    <property type="component" value="Unassembled WGS sequence"/>
</dbReference>
<protein>
    <recommendedName>
        <fullName evidence="4">F-box domain-containing protein</fullName>
    </recommendedName>
</protein>
<name>A0ABR3G7L7_9PEZI</name>
<organism evidence="2 3">
    <name type="scientific">Discina gigas</name>
    <dbReference type="NCBI Taxonomy" id="1032678"/>
    <lineage>
        <taxon>Eukaryota</taxon>
        <taxon>Fungi</taxon>
        <taxon>Dikarya</taxon>
        <taxon>Ascomycota</taxon>
        <taxon>Pezizomycotina</taxon>
        <taxon>Pezizomycetes</taxon>
        <taxon>Pezizales</taxon>
        <taxon>Discinaceae</taxon>
        <taxon>Discina</taxon>
    </lineage>
</organism>
<sequence length="146" mass="15730">MTSWLPPQLIHPRPTPTVPLTITVIDEFPYETLVGILSLLSSADLACTIRVSRRFPAVPPPPPHKAPRPANTPTIIPTGARSSPGIFPRTLLTPGSDALGSHVRCLRLELDDTASGTEYSDDTITRINAIASKLSIKPPSQRKAHS</sequence>
<reference evidence="2 3" key="1">
    <citation type="submission" date="2024-02" db="EMBL/GenBank/DDBJ databases">
        <title>Discinaceae phylogenomics.</title>
        <authorList>
            <person name="Dirks A.C."/>
            <person name="James T.Y."/>
        </authorList>
    </citation>
    <scope>NUCLEOTIDE SEQUENCE [LARGE SCALE GENOMIC DNA]</scope>
    <source>
        <strain evidence="2 3">ACD0624</strain>
    </source>
</reference>
<dbReference type="SUPFAM" id="SSF81383">
    <property type="entry name" value="F-box domain"/>
    <property type="match status" value="1"/>
</dbReference>